<dbReference type="Proteomes" id="UP001558850">
    <property type="component" value="Unassembled WGS sequence"/>
</dbReference>
<keyword evidence="2" id="KW-1185">Reference proteome</keyword>
<name>A0ACC6TV38_9BURK</name>
<dbReference type="EMBL" id="JBFRCH010000002">
    <property type="protein sequence ID" value="MEX3931236.1"/>
    <property type="molecule type" value="Genomic_DNA"/>
</dbReference>
<reference evidence="1" key="1">
    <citation type="submission" date="2024-07" db="EMBL/GenBank/DDBJ databases">
        <title>A survey of Mimosa microsymbionts across Brazilian biomes reveals a high diversity of Paraburkholderia nodulating endemic species, but also that Cupriavidus is common as a symbiont of widespread species.</title>
        <authorList>
            <person name="Rouws L."/>
            <person name="Barauna A."/>
            <person name="Beukes C."/>
            <person name="Rouws J.R.C."/>
            <person name="De Faria S.M."/>
            <person name="Gross E."/>
            <person name="Bueno Dos Reis Junior F."/>
            <person name="Simon M.F."/>
            <person name="Maluk M."/>
            <person name="Odee D.W."/>
            <person name="Kenicer G."/>
            <person name="Young J.P.W."/>
            <person name="Reis V.M."/>
            <person name="Zilli J."/>
            <person name="James E.K."/>
        </authorList>
    </citation>
    <scope>NUCLEOTIDE SEQUENCE</scope>
    <source>
        <strain evidence="1">EG181B</strain>
    </source>
</reference>
<protein>
    <submittedName>
        <fullName evidence="1">WxcM-like domain-containing protein</fullName>
    </submittedName>
</protein>
<organism evidence="1 2">
    <name type="scientific">Paraburkholderia phymatum</name>
    <dbReference type="NCBI Taxonomy" id="148447"/>
    <lineage>
        <taxon>Bacteria</taxon>
        <taxon>Pseudomonadati</taxon>
        <taxon>Pseudomonadota</taxon>
        <taxon>Betaproteobacteria</taxon>
        <taxon>Burkholderiales</taxon>
        <taxon>Burkholderiaceae</taxon>
        <taxon>Paraburkholderia</taxon>
    </lineage>
</organism>
<proteinExistence type="predicted"/>
<comment type="caution">
    <text evidence="1">The sequence shown here is derived from an EMBL/GenBank/DDBJ whole genome shotgun (WGS) entry which is preliminary data.</text>
</comment>
<sequence>MADSTFIHETADVKSSAIGAGSRIWQYVVVLPNAKIGRDVNLCSHCLVENDVVIGDRVTVKSGVYLWDGIHVADDVFIGPNVTFTNDKFPRSKVYPERFAQTRIEKGASIGGGAVLLPGITIGMGAMVGAGAVVTKSVPPFAIVMGSPARITGYVDNNESVAPATSHAASALSIVEGPVTRVGVGDATLHKFKRFSDPRGELSVGEFARDVPFLPKRYFLVFNVPGEAKRGEHAHLKCHQFLICVKGGCTAVVDDGVLRREITLNSPDVGLHLPPLTWGTQYKYSSDAVLLVFTSDYYDASDYVASYAEFVDIVNSRTQH</sequence>
<accession>A0ACC6TV38</accession>
<evidence type="ECO:0000313" key="1">
    <source>
        <dbReference type="EMBL" id="MEX3931236.1"/>
    </source>
</evidence>
<gene>
    <name evidence="1" type="ORF">AB4Y32_05345</name>
</gene>
<evidence type="ECO:0000313" key="2">
    <source>
        <dbReference type="Proteomes" id="UP001558850"/>
    </source>
</evidence>